<dbReference type="InterPro" id="IPR012373">
    <property type="entry name" value="Ferrdict_sens_TM"/>
</dbReference>
<feature type="domain" description="Protein FecR C-terminal" evidence="3">
    <location>
        <begin position="261"/>
        <end position="328"/>
    </location>
</feature>
<organism evidence="4 5">
    <name type="scientific">Chitinophaga skermanii</name>
    <dbReference type="NCBI Taxonomy" id="331697"/>
    <lineage>
        <taxon>Bacteria</taxon>
        <taxon>Pseudomonadati</taxon>
        <taxon>Bacteroidota</taxon>
        <taxon>Chitinophagia</taxon>
        <taxon>Chitinophagales</taxon>
        <taxon>Chitinophagaceae</taxon>
        <taxon>Chitinophaga</taxon>
    </lineage>
</organism>
<keyword evidence="1" id="KW-0472">Membrane</keyword>
<feature type="transmembrane region" description="Helical" evidence="1">
    <location>
        <begin position="96"/>
        <end position="115"/>
    </location>
</feature>
<keyword evidence="5" id="KW-1185">Reference proteome</keyword>
<dbReference type="EMBL" id="QLLL01000005">
    <property type="protein sequence ID" value="RAJ04036.1"/>
    <property type="molecule type" value="Genomic_DNA"/>
</dbReference>
<proteinExistence type="predicted"/>
<evidence type="ECO:0000256" key="1">
    <source>
        <dbReference type="SAM" id="Phobius"/>
    </source>
</evidence>
<evidence type="ECO:0000259" key="3">
    <source>
        <dbReference type="Pfam" id="PF16344"/>
    </source>
</evidence>
<dbReference type="Proteomes" id="UP000249547">
    <property type="component" value="Unassembled WGS sequence"/>
</dbReference>
<evidence type="ECO:0000313" key="5">
    <source>
        <dbReference type="Proteomes" id="UP000249547"/>
    </source>
</evidence>
<dbReference type="AlphaFoldDB" id="A0A327QHF0"/>
<comment type="caution">
    <text evidence="4">The sequence shown here is derived from an EMBL/GenBank/DDBJ whole genome shotgun (WGS) entry which is preliminary data.</text>
</comment>
<evidence type="ECO:0000259" key="2">
    <source>
        <dbReference type="Pfam" id="PF04773"/>
    </source>
</evidence>
<dbReference type="Pfam" id="PF04773">
    <property type="entry name" value="FecR"/>
    <property type="match status" value="1"/>
</dbReference>
<dbReference type="PANTHER" id="PTHR30273:SF2">
    <property type="entry name" value="PROTEIN FECR"/>
    <property type="match status" value="1"/>
</dbReference>
<dbReference type="PIRSF" id="PIRSF018266">
    <property type="entry name" value="FecR"/>
    <property type="match status" value="1"/>
</dbReference>
<evidence type="ECO:0000313" key="4">
    <source>
        <dbReference type="EMBL" id="RAJ04036.1"/>
    </source>
</evidence>
<accession>A0A327QHF0</accession>
<dbReference type="OrthoDB" id="923517at2"/>
<dbReference type="InterPro" id="IPR032508">
    <property type="entry name" value="FecR_C"/>
</dbReference>
<feature type="domain" description="FecR protein" evidence="2">
    <location>
        <begin position="124"/>
        <end position="218"/>
    </location>
</feature>
<reference evidence="4 5" key="1">
    <citation type="submission" date="2018-06" db="EMBL/GenBank/DDBJ databases">
        <title>Genomic Encyclopedia of Archaeal and Bacterial Type Strains, Phase II (KMG-II): from individual species to whole genera.</title>
        <authorList>
            <person name="Goeker M."/>
        </authorList>
    </citation>
    <scope>NUCLEOTIDE SEQUENCE [LARGE SCALE GENOMIC DNA]</scope>
    <source>
        <strain evidence="4 5">DSM 23857</strain>
    </source>
</reference>
<sequence length="332" mass="36532">MEAPKFDDAYIQQLFAKLAAGTITEQEQSELDEYLANHEAPGLLPSVDDLLAQQGETGWEQMAPADANRVYEHILASRPTEAAQVSTVRRMAAYKWYYTAAAVALLLVLGGAYLWKTPRAEYMTVATGYGEIKKITLPDGSSVTLNANATLRFASNMQSLSSREAWITGEGYFNVAQSAQKSFVVHAKALTVEVLGTTFNVKAQNLHTSVVLNSGKVKVASKRESTILQPGEMVLYDHAALQFKHQAADTTTLTSWKNNQLIFKDTPLREVAAIMQQQFGVAVRFDHTQLAQTTFTGTLPATELEVAMTILEQSLDIQIDQTNKQVLVIKAK</sequence>
<dbReference type="Gene3D" id="3.55.50.30">
    <property type="match status" value="1"/>
</dbReference>
<keyword evidence="1" id="KW-0812">Transmembrane</keyword>
<dbReference type="GO" id="GO:0016989">
    <property type="term" value="F:sigma factor antagonist activity"/>
    <property type="evidence" value="ECO:0007669"/>
    <property type="project" value="TreeGrafter"/>
</dbReference>
<dbReference type="PANTHER" id="PTHR30273">
    <property type="entry name" value="PERIPLASMIC SIGNAL SENSOR AND SIGMA FACTOR ACTIVATOR FECR-RELATED"/>
    <property type="match status" value="1"/>
</dbReference>
<dbReference type="InterPro" id="IPR006860">
    <property type="entry name" value="FecR"/>
</dbReference>
<dbReference type="RefSeq" id="WP_111598352.1">
    <property type="nucleotide sequence ID" value="NZ_QLLL01000005.1"/>
</dbReference>
<keyword evidence="1" id="KW-1133">Transmembrane helix</keyword>
<dbReference type="Pfam" id="PF16344">
    <property type="entry name" value="FecR_C"/>
    <property type="match status" value="1"/>
</dbReference>
<dbReference type="Gene3D" id="2.60.120.1440">
    <property type="match status" value="1"/>
</dbReference>
<gene>
    <name evidence="4" type="ORF">LX64_02913</name>
</gene>
<protein>
    <submittedName>
        <fullName evidence="4">FecR family protein</fullName>
    </submittedName>
</protein>
<name>A0A327QHF0_9BACT</name>